<feature type="transmembrane region" description="Helical" evidence="5">
    <location>
        <begin position="309"/>
        <end position="329"/>
    </location>
</feature>
<dbReference type="PANTHER" id="PTHR22550">
    <property type="entry name" value="SPORE GERMINATION PROTEIN"/>
    <property type="match status" value="1"/>
</dbReference>
<organism evidence="7 8">
    <name type="scientific">Entomospira culicis</name>
    <dbReference type="NCBI Taxonomy" id="2719989"/>
    <lineage>
        <taxon>Bacteria</taxon>
        <taxon>Pseudomonadati</taxon>
        <taxon>Spirochaetota</taxon>
        <taxon>Spirochaetia</taxon>
        <taxon>Spirochaetales</taxon>
        <taxon>Spirochaetaceae</taxon>
        <taxon>Entomospira</taxon>
    </lineage>
</organism>
<evidence type="ECO:0000313" key="7">
    <source>
        <dbReference type="EMBL" id="NIZ68936.1"/>
    </source>
</evidence>
<evidence type="ECO:0000256" key="5">
    <source>
        <dbReference type="SAM" id="Phobius"/>
    </source>
</evidence>
<dbReference type="InterPro" id="IPR002035">
    <property type="entry name" value="VWF_A"/>
</dbReference>
<dbReference type="Proteomes" id="UP000778951">
    <property type="component" value="Unassembled WGS sequence"/>
</dbReference>
<keyword evidence="8" id="KW-1185">Reference proteome</keyword>
<feature type="transmembrane region" description="Helical" evidence="5">
    <location>
        <begin position="7"/>
        <end position="26"/>
    </location>
</feature>
<accession>A0A968GE72</accession>
<evidence type="ECO:0000259" key="6">
    <source>
        <dbReference type="PROSITE" id="PS50234"/>
    </source>
</evidence>
<comment type="caution">
    <text evidence="7">The sequence shown here is derived from an EMBL/GenBank/DDBJ whole genome shotgun (WGS) entry which is preliminary data.</text>
</comment>
<keyword evidence="3 5" id="KW-1133">Transmembrane helix</keyword>
<keyword evidence="1" id="KW-1003">Cell membrane</keyword>
<dbReference type="PROSITE" id="PS50234">
    <property type="entry name" value="VWFA"/>
    <property type="match status" value="1"/>
</dbReference>
<keyword evidence="2 5" id="KW-0812">Transmembrane</keyword>
<proteinExistence type="predicted"/>
<dbReference type="SUPFAM" id="SSF53300">
    <property type="entry name" value="vWA-like"/>
    <property type="match status" value="1"/>
</dbReference>
<evidence type="ECO:0000256" key="2">
    <source>
        <dbReference type="ARBA" id="ARBA00022692"/>
    </source>
</evidence>
<dbReference type="Pfam" id="PF13519">
    <property type="entry name" value="VWA_2"/>
    <property type="match status" value="1"/>
</dbReference>
<protein>
    <submittedName>
        <fullName evidence="7">VWA domain-containing protein</fullName>
    </submittedName>
</protein>
<keyword evidence="4 5" id="KW-0472">Membrane</keyword>
<sequence length="334" mass="37770">MMLFDKPSYLLLLLLLIPLGYLYYLWPSRGGRVVISYKIYKDKQAIARQYGIFFLAGVSQIFLFATFILLIIALANPTFIERHRILLHESSAIMIVMDVSPSMAAQDSGQNDSRFDIAREAILRFIAQRENTPIGLITFGLEAAVRIPLTKDYPFFAQRLDDVWLMEHGDGTNIGMALSLAALQLQRSKAEHKTIILITDGANNVEDINTDDAIALLQSLNIQAFTVGVGSQERLPISVWDKKNEQLLQGVVSDAYDEELMRAIAVQTGGYFFKSESASAFDSMFTVVEQQREQEGIHRISVTAYSTQFDLIFIAFMALWGFIIIRYLLLREVF</sequence>
<dbReference type="PANTHER" id="PTHR22550:SF5">
    <property type="entry name" value="LEUCINE ZIPPER PROTEIN 4"/>
    <property type="match status" value="1"/>
</dbReference>
<name>A0A968GE72_9SPIO</name>
<feature type="domain" description="VWFA" evidence="6">
    <location>
        <begin position="92"/>
        <end position="288"/>
    </location>
</feature>
<dbReference type="InterPro" id="IPR036465">
    <property type="entry name" value="vWFA_dom_sf"/>
</dbReference>
<evidence type="ECO:0000256" key="3">
    <source>
        <dbReference type="ARBA" id="ARBA00022989"/>
    </source>
</evidence>
<dbReference type="AlphaFoldDB" id="A0A968GE72"/>
<gene>
    <name evidence="7" type="ORF">HCT48_01715</name>
</gene>
<reference evidence="7" key="1">
    <citation type="submission" date="2020-03" db="EMBL/GenBank/DDBJ databases">
        <title>Spirochaetal bacteria isolated from arthropods constitute a novel genus Entomospira genus novum within the order Spirochaetales.</title>
        <authorList>
            <person name="Grana-Miraglia L."/>
            <person name="Sikutova S."/>
            <person name="Fingerle V."/>
            <person name="Sing A."/>
            <person name="Castillo-Ramirez S."/>
            <person name="Margos G."/>
            <person name="Rudolf I."/>
        </authorList>
    </citation>
    <scope>NUCLEOTIDE SEQUENCE</scope>
    <source>
        <strain evidence="7">BR149</strain>
    </source>
</reference>
<evidence type="ECO:0000256" key="1">
    <source>
        <dbReference type="ARBA" id="ARBA00022475"/>
    </source>
</evidence>
<dbReference type="Gene3D" id="3.40.50.410">
    <property type="entry name" value="von Willebrand factor, type A domain"/>
    <property type="match status" value="1"/>
</dbReference>
<dbReference type="InterPro" id="IPR050768">
    <property type="entry name" value="UPF0353/GerABKA_families"/>
</dbReference>
<evidence type="ECO:0000256" key="4">
    <source>
        <dbReference type="ARBA" id="ARBA00023136"/>
    </source>
</evidence>
<feature type="transmembrane region" description="Helical" evidence="5">
    <location>
        <begin position="50"/>
        <end position="75"/>
    </location>
</feature>
<dbReference type="SMART" id="SM00327">
    <property type="entry name" value="VWA"/>
    <property type="match status" value="1"/>
</dbReference>
<evidence type="ECO:0000313" key="8">
    <source>
        <dbReference type="Proteomes" id="UP000778951"/>
    </source>
</evidence>
<dbReference type="EMBL" id="JAATLM010000001">
    <property type="protein sequence ID" value="NIZ68936.1"/>
    <property type="molecule type" value="Genomic_DNA"/>
</dbReference>